<reference evidence="3" key="1">
    <citation type="submission" date="2022-01" db="EMBL/GenBank/DDBJ databases">
        <title>Collection of gut derived symbiotic bacterial strains cultured from healthy donors.</title>
        <authorList>
            <person name="Lin H."/>
            <person name="Kohout C."/>
            <person name="Waligurski E."/>
            <person name="Pamer E.G."/>
        </authorList>
    </citation>
    <scope>NUCLEOTIDE SEQUENCE</scope>
    <source>
        <strain evidence="3">DFI.7.46</strain>
    </source>
</reference>
<dbReference type="InterPro" id="IPR030678">
    <property type="entry name" value="Peptide/Ni-bd"/>
</dbReference>
<dbReference type="Gene3D" id="3.10.105.10">
    <property type="entry name" value="Dipeptide-binding Protein, Domain 3"/>
    <property type="match status" value="1"/>
</dbReference>
<organism evidence="3 4">
    <name type="scientific">Varibaculum cambriense</name>
    <dbReference type="NCBI Taxonomy" id="184870"/>
    <lineage>
        <taxon>Bacteria</taxon>
        <taxon>Bacillati</taxon>
        <taxon>Actinomycetota</taxon>
        <taxon>Actinomycetes</taxon>
        <taxon>Actinomycetales</taxon>
        <taxon>Actinomycetaceae</taxon>
        <taxon>Varibaculum</taxon>
    </lineage>
</organism>
<feature type="signal peptide" evidence="1">
    <location>
        <begin position="1"/>
        <end position="23"/>
    </location>
</feature>
<dbReference type="PANTHER" id="PTHR30290:SF83">
    <property type="entry name" value="ABC TRANSPORTER SUBSTRATE-BINDING PROTEIN"/>
    <property type="match status" value="1"/>
</dbReference>
<keyword evidence="1" id="KW-0732">Signal</keyword>
<dbReference type="Gene3D" id="3.40.190.10">
    <property type="entry name" value="Periplasmic binding protein-like II"/>
    <property type="match status" value="1"/>
</dbReference>
<feature type="domain" description="Solute-binding protein family 5" evidence="2">
    <location>
        <begin position="77"/>
        <end position="455"/>
    </location>
</feature>
<accession>A0AAJ1B9V1</accession>
<dbReference type="PIRSF" id="PIRSF002741">
    <property type="entry name" value="MppA"/>
    <property type="match status" value="1"/>
</dbReference>
<protein>
    <submittedName>
        <fullName evidence="3">ABC transporter substrate-binding protein</fullName>
    </submittedName>
</protein>
<dbReference type="RefSeq" id="WP_238127428.1">
    <property type="nucleotide sequence ID" value="NZ_JAKNHJ010000001.1"/>
</dbReference>
<dbReference type="PROSITE" id="PS51257">
    <property type="entry name" value="PROKAR_LIPOPROTEIN"/>
    <property type="match status" value="1"/>
</dbReference>
<dbReference type="InterPro" id="IPR000914">
    <property type="entry name" value="SBP_5_dom"/>
</dbReference>
<evidence type="ECO:0000256" key="1">
    <source>
        <dbReference type="SAM" id="SignalP"/>
    </source>
</evidence>
<name>A0AAJ1B9V1_9ACTO</name>
<dbReference type="AlphaFoldDB" id="A0AAJ1B9V1"/>
<dbReference type="GO" id="GO:0043190">
    <property type="term" value="C:ATP-binding cassette (ABC) transporter complex"/>
    <property type="evidence" value="ECO:0007669"/>
    <property type="project" value="InterPro"/>
</dbReference>
<evidence type="ECO:0000313" key="4">
    <source>
        <dbReference type="Proteomes" id="UP001200537"/>
    </source>
</evidence>
<dbReference type="GO" id="GO:0015833">
    <property type="term" value="P:peptide transport"/>
    <property type="evidence" value="ECO:0007669"/>
    <property type="project" value="TreeGrafter"/>
</dbReference>
<dbReference type="Proteomes" id="UP001200537">
    <property type="component" value="Unassembled WGS sequence"/>
</dbReference>
<dbReference type="EMBL" id="JAKNHJ010000001">
    <property type="protein sequence ID" value="MCG4617010.1"/>
    <property type="molecule type" value="Genomic_DNA"/>
</dbReference>
<dbReference type="PANTHER" id="PTHR30290">
    <property type="entry name" value="PERIPLASMIC BINDING COMPONENT OF ABC TRANSPORTER"/>
    <property type="match status" value="1"/>
</dbReference>
<dbReference type="Pfam" id="PF00496">
    <property type="entry name" value="SBP_bac_5"/>
    <property type="match status" value="1"/>
</dbReference>
<evidence type="ECO:0000259" key="2">
    <source>
        <dbReference type="Pfam" id="PF00496"/>
    </source>
</evidence>
<dbReference type="GO" id="GO:1904680">
    <property type="term" value="F:peptide transmembrane transporter activity"/>
    <property type="evidence" value="ECO:0007669"/>
    <property type="project" value="TreeGrafter"/>
</dbReference>
<dbReference type="SUPFAM" id="SSF53850">
    <property type="entry name" value="Periplasmic binding protein-like II"/>
    <property type="match status" value="1"/>
</dbReference>
<sequence length="533" mass="58181">MRSRWLPLTVLAVTILAAGGLTACSNNSPADSVDRILINGEEPARGLIPAAADDEAGIKIIDLLFAGLVTYDKQGQVINDVAQEITDSSDHKTWTIQLNTDRKFSDGTPVLAKNFVRAWKASAAQKLGATTAYEAIEGAEEDGTGNLSGVMANGDDKITIKLKRPVADFSNRLGINGFYPLPDSAFDKQGRIKKEFGQKPVGNGPYTLTTWEPSSQILLDKSTTYRGPREAKNAGLEVKIYADLSAAYQDLLAGNLDVLDQIPDGELPNSKKDLGNRRISAVQAGMQTLDIDYQTKHFSGEEGKLRRRAISQAINREEIIKTIFYGTRKAATDFIPPQILGHIERGTESNKVLEFDAAAAKQAWEAADKIHPWQGELKITYNSNESNQPWVDAICNQLSNALGIKAVGDPKPDFKTMMEMMDQHSFTGPFRMGWSMGYPSPNNLLAGRYVKGGNGNKMGYDNPAYAELLTRAQAADTASEAGELYQQAQTLLLADLPSIPLWSPSSNIGFSQHVGKVTTDWKGEVAFHKVTRK</sequence>
<dbReference type="CDD" id="cd00995">
    <property type="entry name" value="PBP2_NikA_DppA_OppA_like"/>
    <property type="match status" value="1"/>
</dbReference>
<evidence type="ECO:0000313" key="3">
    <source>
        <dbReference type="EMBL" id="MCG4617010.1"/>
    </source>
</evidence>
<proteinExistence type="predicted"/>
<dbReference type="GO" id="GO:0042597">
    <property type="term" value="C:periplasmic space"/>
    <property type="evidence" value="ECO:0007669"/>
    <property type="project" value="UniProtKB-ARBA"/>
</dbReference>
<gene>
    <name evidence="3" type="ORF">L0M99_00670</name>
</gene>
<dbReference type="Gene3D" id="3.90.76.10">
    <property type="entry name" value="Dipeptide-binding Protein, Domain 1"/>
    <property type="match status" value="1"/>
</dbReference>
<feature type="chain" id="PRO_5042509773" evidence="1">
    <location>
        <begin position="24"/>
        <end position="533"/>
    </location>
</feature>
<comment type="caution">
    <text evidence="3">The sequence shown here is derived from an EMBL/GenBank/DDBJ whole genome shotgun (WGS) entry which is preliminary data.</text>
</comment>
<dbReference type="InterPro" id="IPR039424">
    <property type="entry name" value="SBP_5"/>
</dbReference>